<evidence type="ECO:0000256" key="1">
    <source>
        <dbReference type="ARBA" id="ARBA00004812"/>
    </source>
</evidence>
<dbReference type="PRINTS" id="PR00097">
    <property type="entry name" value="ANTSNTHASEII"/>
</dbReference>
<feature type="active site" description="Nucleophile" evidence="13">
    <location>
        <position position="268"/>
    </location>
</feature>
<dbReference type="InterPro" id="IPR017926">
    <property type="entry name" value="GATASE"/>
</dbReference>
<dbReference type="Gene3D" id="3.50.30.20">
    <property type="entry name" value="Carbamoyl-phosphate synthase small subunit, N-terminal domain"/>
    <property type="match status" value="1"/>
</dbReference>
<dbReference type="NCBIfam" id="NF009475">
    <property type="entry name" value="PRK12838.1"/>
    <property type="match status" value="1"/>
</dbReference>
<evidence type="ECO:0000256" key="4">
    <source>
        <dbReference type="ARBA" id="ARBA00022571"/>
    </source>
</evidence>
<dbReference type="GO" id="GO:0006207">
    <property type="term" value="P:'de novo' pyrimidine nucleobase biosynthetic process"/>
    <property type="evidence" value="ECO:0007669"/>
    <property type="project" value="InterPro"/>
</dbReference>
<dbReference type="PRINTS" id="PR00099">
    <property type="entry name" value="CPSGATASE"/>
</dbReference>
<dbReference type="SUPFAM" id="SSF52021">
    <property type="entry name" value="Carbamoyl phosphate synthetase, small subunit N-terminal domain"/>
    <property type="match status" value="1"/>
</dbReference>
<evidence type="ECO:0000313" key="15">
    <source>
        <dbReference type="EMBL" id="AMK15808.1"/>
    </source>
</evidence>
<dbReference type="SMART" id="SM01097">
    <property type="entry name" value="CPSase_sm_chain"/>
    <property type="match status" value="1"/>
</dbReference>
<keyword evidence="16" id="KW-1185">Reference proteome</keyword>
<feature type="region of interest" description="CPSase" evidence="13">
    <location>
        <begin position="1"/>
        <end position="192"/>
    </location>
</feature>
<comment type="function">
    <text evidence="13">Small subunit of the glutamine-dependent carbamoyl phosphate synthetase (CPSase). CPSase catalyzes the formation of carbamoyl phosphate from the ammonia moiety of glutamine, carbonate, and phosphate donated by ATP, constituting the first step of 2 biosynthetic pathways, one leading to arginine and/or urea and the other to pyrimidine nucleotides. The small subunit (glutamine amidotransferase) binds and cleaves glutamine to supply the large subunit with the substrate ammonia.</text>
</comment>
<evidence type="ECO:0000256" key="6">
    <source>
        <dbReference type="ARBA" id="ARBA00022605"/>
    </source>
</evidence>
<dbReference type="PATRIC" id="fig|294671.3.peg.1308"/>
<dbReference type="CDD" id="cd01744">
    <property type="entry name" value="GATase1_CPSase"/>
    <property type="match status" value="1"/>
</dbReference>
<feature type="binding site" evidence="13">
    <location>
        <position position="269"/>
    </location>
    <ligand>
        <name>L-glutamine</name>
        <dbReference type="ChEBI" id="CHEBI:58359"/>
    </ligand>
</feature>
<keyword evidence="10 13" id="KW-0665">Pyrimidine biosynthesis</keyword>
<comment type="catalytic activity">
    <reaction evidence="11 13">
        <text>hydrogencarbonate + L-glutamine + 2 ATP + H2O = carbamoyl phosphate + L-glutamate + 2 ADP + phosphate + 2 H(+)</text>
        <dbReference type="Rhea" id="RHEA:18633"/>
        <dbReference type="ChEBI" id="CHEBI:15377"/>
        <dbReference type="ChEBI" id="CHEBI:15378"/>
        <dbReference type="ChEBI" id="CHEBI:17544"/>
        <dbReference type="ChEBI" id="CHEBI:29985"/>
        <dbReference type="ChEBI" id="CHEBI:30616"/>
        <dbReference type="ChEBI" id="CHEBI:43474"/>
        <dbReference type="ChEBI" id="CHEBI:58228"/>
        <dbReference type="ChEBI" id="CHEBI:58359"/>
        <dbReference type="ChEBI" id="CHEBI:456216"/>
        <dbReference type="EC" id="6.3.5.5"/>
    </reaction>
</comment>
<dbReference type="UniPathway" id="UPA00070">
    <property type="reaction ID" value="UER00115"/>
</dbReference>
<comment type="subunit">
    <text evidence="13">Composed of two chains; the small (or glutamine) chain promotes the hydrolysis of glutamine to ammonia, which is used by the large (or ammonia) chain to synthesize carbamoyl phosphate. Tetramer of heterodimers (alpha,beta)4.</text>
</comment>
<evidence type="ECO:0000256" key="7">
    <source>
        <dbReference type="ARBA" id="ARBA00022741"/>
    </source>
</evidence>
<gene>
    <name evidence="13" type="primary">carA</name>
    <name evidence="15" type="ORF">YLM1_1251</name>
</gene>
<feature type="binding site" evidence="13">
    <location>
        <position position="243"/>
    </location>
    <ligand>
        <name>L-glutamine</name>
        <dbReference type="ChEBI" id="CHEBI:58359"/>
    </ligand>
</feature>
<feature type="binding site" evidence="13">
    <location>
        <position position="65"/>
    </location>
    <ligand>
        <name>L-glutamine</name>
        <dbReference type="ChEBI" id="CHEBI:58359"/>
    </ligand>
</feature>
<dbReference type="GO" id="GO:0006526">
    <property type="term" value="P:L-arginine biosynthetic process"/>
    <property type="evidence" value="ECO:0007669"/>
    <property type="project" value="UniProtKB-UniRule"/>
</dbReference>
<feature type="binding site" evidence="13">
    <location>
        <position position="241"/>
    </location>
    <ligand>
        <name>L-glutamine</name>
        <dbReference type="ChEBI" id="CHEBI:58359"/>
    </ligand>
</feature>
<dbReference type="PROSITE" id="PS51273">
    <property type="entry name" value="GATASE_TYPE_1"/>
    <property type="match status" value="1"/>
</dbReference>
<dbReference type="GO" id="GO:0004088">
    <property type="term" value="F:carbamoyl-phosphate synthase (glutamine-hydrolyzing) activity"/>
    <property type="evidence" value="ECO:0007669"/>
    <property type="project" value="UniProtKB-UniRule"/>
</dbReference>
<keyword evidence="8 13" id="KW-0067">ATP-binding</keyword>
<comment type="catalytic activity">
    <reaction evidence="12 13">
        <text>L-glutamine + H2O = L-glutamate + NH4(+)</text>
        <dbReference type="Rhea" id="RHEA:15889"/>
        <dbReference type="ChEBI" id="CHEBI:15377"/>
        <dbReference type="ChEBI" id="CHEBI:28938"/>
        <dbReference type="ChEBI" id="CHEBI:29985"/>
        <dbReference type="ChEBI" id="CHEBI:58359"/>
    </reaction>
</comment>
<dbReference type="GO" id="GO:0004359">
    <property type="term" value="F:glutaminase activity"/>
    <property type="evidence" value="ECO:0007669"/>
    <property type="project" value="RHEA"/>
</dbReference>
<feature type="active site" evidence="13">
    <location>
        <position position="355"/>
    </location>
</feature>
<reference evidence="16" key="2">
    <citation type="submission" date="2016-02" db="EMBL/GenBank/DDBJ databases">
        <title>The draft genome sequence of the rumen methanogen Methanobrevibacter olleyae YLM1.</title>
        <authorList>
            <consortium name="New Zealand Agricultural Greenhouse Gas Research Centre/Pastoral Greenhouse Gas Research Consortium"/>
            <person name="Kelly W.J."/>
            <person name="Li D."/>
            <person name="Lambie S.C."/>
            <person name="Attwood G.T."/>
            <person name="Altermann E."/>
            <person name="Leahy S.C."/>
        </authorList>
    </citation>
    <scope>NUCLEOTIDE SEQUENCE [LARGE SCALE GENOMIC DNA]</scope>
    <source>
        <strain evidence="16">YLM1</strain>
    </source>
</reference>
<feature type="active site" evidence="13">
    <location>
        <position position="353"/>
    </location>
</feature>
<dbReference type="Gene3D" id="3.40.50.880">
    <property type="match status" value="1"/>
</dbReference>
<evidence type="ECO:0000256" key="8">
    <source>
        <dbReference type="ARBA" id="ARBA00022840"/>
    </source>
</evidence>
<sequence length="377" mass="41818">MICYYFDIKYNELYLGENMGNEAKLALEDGTILKGEAFGYETVTVGELAFSTGMSGYTEALTDPSFKGQILMSTYPLEGNYGVSEDWYQSDKVQVEGFVVREACKKLSNFGAKKTLDEFLREFKVPGIEDIDTRDLTLKIREKGSLKAALATEEIDDDELVARARQHKSIVDLDLVPLVSTSEIKTYGDFDKTVAIIDCGVKRNIINCFLENGVGVALFPYDADYKTILDYGVNGLMVSSGPGNPERLTSTIGNVEKLINKFPVFGICMGQHLIAKTFGASTYKMKFGHRGANQPVKDLQSGKVFITSQNHGFCIDPDSLKGSDLELTQINLNDGTPEGFSHKELPLRTIQYHPESGPGPNDTKVLFEDFSKMIKEY</sequence>
<dbReference type="NCBIfam" id="TIGR01368">
    <property type="entry name" value="CPSaseIIsmall"/>
    <property type="match status" value="1"/>
</dbReference>
<dbReference type="Pfam" id="PF00117">
    <property type="entry name" value="GATase"/>
    <property type="match status" value="1"/>
</dbReference>
<feature type="binding site" evidence="13">
    <location>
        <position position="312"/>
    </location>
    <ligand>
        <name>L-glutamine</name>
        <dbReference type="ChEBI" id="CHEBI:58359"/>
    </ligand>
</feature>
<reference evidence="15 16" key="1">
    <citation type="journal article" date="2016" name="Genome Announc.">
        <title>Draft Genome Sequence of the Rumen Methanogen Methanobrevibacter olleyae YLM1.</title>
        <authorList>
            <person name="Kelly W.J."/>
            <person name="Li D."/>
            <person name="Lambie S.C."/>
            <person name="Cox F."/>
            <person name="Attwood G.T."/>
            <person name="Altermann E."/>
            <person name="Leahy S.C."/>
        </authorList>
    </citation>
    <scope>NUCLEOTIDE SEQUENCE [LARGE SCALE GENOMIC DNA]</scope>
    <source>
        <strain evidence="15 16">YLM1</strain>
    </source>
</reference>
<dbReference type="SUPFAM" id="SSF52317">
    <property type="entry name" value="Class I glutamine amidotransferase-like"/>
    <property type="match status" value="1"/>
</dbReference>
<evidence type="ECO:0000256" key="10">
    <source>
        <dbReference type="ARBA" id="ARBA00022975"/>
    </source>
</evidence>
<comment type="pathway">
    <text evidence="1 13">Pyrimidine metabolism; UMP biosynthesis via de novo pathway; (S)-dihydroorotate from bicarbonate: step 1/3.</text>
</comment>
<dbReference type="EMBL" id="CP014265">
    <property type="protein sequence ID" value="AMK15808.1"/>
    <property type="molecule type" value="Genomic_DNA"/>
</dbReference>
<keyword evidence="7 13" id="KW-0547">Nucleotide-binding</keyword>
<comment type="caution">
    <text evidence="13">Lacks conserved residue(s) required for the propagation of feature annotation.</text>
</comment>
<dbReference type="GO" id="GO:0006541">
    <property type="term" value="P:glutamine metabolic process"/>
    <property type="evidence" value="ECO:0007669"/>
    <property type="project" value="InterPro"/>
</dbReference>
<feature type="domain" description="Carbamoyl-phosphate synthase small subunit N-terminal" evidence="14">
    <location>
        <begin position="21"/>
        <end position="151"/>
    </location>
</feature>
<dbReference type="HAMAP" id="MF_01209">
    <property type="entry name" value="CPSase_S_chain"/>
    <property type="match status" value="1"/>
</dbReference>
<dbReference type="PRINTS" id="PR00096">
    <property type="entry name" value="GATASE"/>
</dbReference>
<dbReference type="AlphaFoldDB" id="A0A126R155"/>
<feature type="binding site" evidence="13">
    <location>
        <position position="313"/>
    </location>
    <ligand>
        <name>L-glutamine</name>
        <dbReference type="ChEBI" id="CHEBI:58359"/>
    </ligand>
</feature>
<evidence type="ECO:0000313" key="16">
    <source>
        <dbReference type="Proteomes" id="UP000066376"/>
    </source>
</evidence>
<dbReference type="KEGG" id="mol:YLM1_1251"/>
<dbReference type="EC" id="6.3.5.5" evidence="13"/>
<dbReference type="PANTHER" id="PTHR43418:SF7">
    <property type="entry name" value="CARBAMOYL-PHOSPHATE SYNTHASE SMALL CHAIN"/>
    <property type="match status" value="1"/>
</dbReference>
<dbReference type="InterPro" id="IPR002474">
    <property type="entry name" value="CarbamoylP_synth_ssu_N"/>
</dbReference>
<dbReference type="InterPro" id="IPR035686">
    <property type="entry name" value="CPSase_GATase1"/>
</dbReference>
<dbReference type="InterPro" id="IPR050472">
    <property type="entry name" value="Anth_synth/Amidotransfase"/>
</dbReference>
<comment type="similarity">
    <text evidence="3 13">Belongs to the CarA family.</text>
</comment>
<evidence type="ECO:0000259" key="14">
    <source>
        <dbReference type="SMART" id="SM01097"/>
    </source>
</evidence>
<keyword evidence="5 13" id="KW-0436">Ligase</keyword>
<dbReference type="STRING" id="294671.YLM1_1251"/>
<evidence type="ECO:0000256" key="3">
    <source>
        <dbReference type="ARBA" id="ARBA00007800"/>
    </source>
</evidence>
<keyword evidence="6 13" id="KW-0028">Amino-acid biosynthesis</keyword>
<evidence type="ECO:0000256" key="12">
    <source>
        <dbReference type="ARBA" id="ARBA00049285"/>
    </source>
</evidence>
<feature type="binding site" evidence="13">
    <location>
        <position position="310"/>
    </location>
    <ligand>
        <name>L-glutamine</name>
        <dbReference type="ChEBI" id="CHEBI:58359"/>
    </ligand>
</feature>
<comment type="pathway">
    <text evidence="2 13">Amino-acid biosynthesis; L-arginine biosynthesis; carbamoyl phosphate from bicarbonate: step 1/1.</text>
</comment>
<dbReference type="InterPro" id="IPR006274">
    <property type="entry name" value="CarbamoylP_synth_ssu"/>
</dbReference>
<dbReference type="FunFam" id="3.50.30.20:FF:000001">
    <property type="entry name" value="Carbamoyl-phosphate synthase small chain"/>
    <property type="match status" value="1"/>
</dbReference>
<evidence type="ECO:0000256" key="9">
    <source>
        <dbReference type="ARBA" id="ARBA00022962"/>
    </source>
</evidence>
<proteinExistence type="inferred from homology"/>
<dbReference type="Pfam" id="PF00988">
    <property type="entry name" value="CPSase_sm_chain"/>
    <property type="match status" value="1"/>
</dbReference>
<dbReference type="UniPathway" id="UPA00068">
    <property type="reaction ID" value="UER00171"/>
</dbReference>
<protein>
    <recommendedName>
        <fullName evidence="13">Carbamoyl phosphate synthase small chain</fullName>
        <ecNumber evidence="13">6.3.5.5</ecNumber>
    </recommendedName>
    <alternativeName>
        <fullName evidence="13">Carbamoyl phosphate synthetase glutamine chain</fullName>
    </alternativeName>
</protein>
<dbReference type="PANTHER" id="PTHR43418">
    <property type="entry name" value="MULTIFUNCTIONAL TRYPTOPHAN BIOSYNTHESIS PROTEIN-RELATED"/>
    <property type="match status" value="1"/>
</dbReference>
<accession>A0A126R155</accession>
<keyword evidence="9 13" id="KW-0315">Glutamine amidotransferase</keyword>
<evidence type="ECO:0000256" key="2">
    <source>
        <dbReference type="ARBA" id="ARBA00005077"/>
    </source>
</evidence>
<name>A0A126R155_METOL</name>
<evidence type="ECO:0000256" key="5">
    <source>
        <dbReference type="ARBA" id="ARBA00022598"/>
    </source>
</evidence>
<dbReference type="InterPro" id="IPR036480">
    <property type="entry name" value="CarbP_synth_ssu_N_sf"/>
</dbReference>
<dbReference type="GO" id="GO:0044205">
    <property type="term" value="P:'de novo' UMP biosynthetic process"/>
    <property type="evidence" value="ECO:0007669"/>
    <property type="project" value="UniProtKB-UniRule"/>
</dbReference>
<keyword evidence="4 13" id="KW-0055">Arginine biosynthesis</keyword>
<dbReference type="InterPro" id="IPR029062">
    <property type="entry name" value="Class_I_gatase-like"/>
</dbReference>
<dbReference type="GO" id="GO:0005524">
    <property type="term" value="F:ATP binding"/>
    <property type="evidence" value="ECO:0007669"/>
    <property type="project" value="UniProtKB-UniRule"/>
</dbReference>
<dbReference type="Proteomes" id="UP000066376">
    <property type="component" value="Chromosome"/>
</dbReference>
<organism evidence="15 16">
    <name type="scientific">Methanobrevibacter olleyae</name>
    <dbReference type="NCBI Taxonomy" id="294671"/>
    <lineage>
        <taxon>Archaea</taxon>
        <taxon>Methanobacteriati</taxon>
        <taxon>Methanobacteriota</taxon>
        <taxon>Methanomada group</taxon>
        <taxon>Methanobacteria</taxon>
        <taxon>Methanobacteriales</taxon>
        <taxon>Methanobacteriaceae</taxon>
        <taxon>Methanobrevibacter</taxon>
    </lineage>
</organism>
<evidence type="ECO:0000256" key="13">
    <source>
        <dbReference type="HAMAP-Rule" id="MF_01209"/>
    </source>
</evidence>
<evidence type="ECO:0000256" key="11">
    <source>
        <dbReference type="ARBA" id="ARBA00048816"/>
    </source>
</evidence>